<protein>
    <submittedName>
        <fullName evidence="4">Uncharacterized protein</fullName>
    </submittedName>
</protein>
<evidence type="ECO:0000313" key="5">
    <source>
        <dbReference type="Proteomes" id="UP000250369"/>
    </source>
</evidence>
<evidence type="ECO:0000256" key="1">
    <source>
        <dbReference type="ARBA" id="ARBA00023002"/>
    </source>
</evidence>
<dbReference type="GO" id="GO:0016491">
    <property type="term" value="F:oxidoreductase activity"/>
    <property type="evidence" value="ECO:0007669"/>
    <property type="project" value="UniProtKB-KW"/>
</dbReference>
<keyword evidence="1" id="KW-0560">Oxidoreductase</keyword>
<sequence length="321" mass="35493">MKIGTGLYGCNGHQIQHLLENHPRARLAATACIDLSSLPVSLRNDPGVRHYATLRELLADPDVRLVSLCSPLRSDQAEDAIQCMLAGKDVYAEKPCALSEEELDAIIRTARITGCRFREMAGTAFEQPYLSMRNLVRAGVIGEVVQVFAQKSYPYFEQRPQDERIDGGLSRQAGVHAVRFVEHVAMQKVSEIAVVETQLGNPVSNGGLHMAASFMMSLANGGVASAVVNYLNPQGFGRWGNEHLRIFGTSGFMEATDGGVRTRLIAGDRDLGEIDRSEPSQDYFDRYVDELIGLAAMPYEPEEELHPTRMVIRAKSHSWFE</sequence>
<dbReference type="InterPro" id="IPR055170">
    <property type="entry name" value="GFO_IDH_MocA-like_dom"/>
</dbReference>
<dbReference type="EMBL" id="QMFB01000030">
    <property type="protein sequence ID" value="RAV13296.1"/>
    <property type="molecule type" value="Genomic_DNA"/>
</dbReference>
<evidence type="ECO:0000259" key="3">
    <source>
        <dbReference type="Pfam" id="PF22725"/>
    </source>
</evidence>
<organism evidence="4 5">
    <name type="scientific">Paenibacillus contaminans</name>
    <dbReference type="NCBI Taxonomy" id="450362"/>
    <lineage>
        <taxon>Bacteria</taxon>
        <taxon>Bacillati</taxon>
        <taxon>Bacillota</taxon>
        <taxon>Bacilli</taxon>
        <taxon>Bacillales</taxon>
        <taxon>Paenibacillaceae</taxon>
        <taxon>Paenibacillus</taxon>
    </lineage>
</organism>
<evidence type="ECO:0000259" key="2">
    <source>
        <dbReference type="Pfam" id="PF01408"/>
    </source>
</evidence>
<comment type="caution">
    <text evidence="4">The sequence shown here is derived from an EMBL/GenBank/DDBJ whole genome shotgun (WGS) entry which is preliminary data.</text>
</comment>
<dbReference type="InterPro" id="IPR050463">
    <property type="entry name" value="Gfo/Idh/MocA_oxidrdct_glycsds"/>
</dbReference>
<dbReference type="OrthoDB" id="189879at2"/>
<dbReference type="InterPro" id="IPR036291">
    <property type="entry name" value="NAD(P)-bd_dom_sf"/>
</dbReference>
<dbReference type="PANTHER" id="PTHR43818">
    <property type="entry name" value="BCDNA.GH03377"/>
    <property type="match status" value="1"/>
</dbReference>
<gene>
    <name evidence="4" type="ORF">DQG23_33350</name>
</gene>
<name>A0A329M222_9BACL</name>
<accession>A0A329M222</accession>
<dbReference type="Pfam" id="PF22725">
    <property type="entry name" value="GFO_IDH_MocA_C3"/>
    <property type="match status" value="1"/>
</dbReference>
<dbReference type="SUPFAM" id="SSF51735">
    <property type="entry name" value="NAD(P)-binding Rossmann-fold domains"/>
    <property type="match status" value="1"/>
</dbReference>
<dbReference type="SUPFAM" id="SSF55347">
    <property type="entry name" value="Glyceraldehyde-3-phosphate dehydrogenase-like, C-terminal domain"/>
    <property type="match status" value="1"/>
</dbReference>
<dbReference type="AlphaFoldDB" id="A0A329M222"/>
<feature type="domain" description="GFO/IDH/MocA-like oxidoreductase" evidence="3">
    <location>
        <begin position="129"/>
        <end position="252"/>
    </location>
</feature>
<dbReference type="GO" id="GO:0000166">
    <property type="term" value="F:nucleotide binding"/>
    <property type="evidence" value="ECO:0007669"/>
    <property type="project" value="InterPro"/>
</dbReference>
<keyword evidence="5" id="KW-1185">Reference proteome</keyword>
<feature type="domain" description="Gfo/Idh/MocA-like oxidoreductase N-terminal" evidence="2">
    <location>
        <begin position="3"/>
        <end position="117"/>
    </location>
</feature>
<dbReference type="InterPro" id="IPR000683">
    <property type="entry name" value="Gfo/Idh/MocA-like_OxRdtase_N"/>
</dbReference>
<dbReference type="RefSeq" id="WP_113035360.1">
    <property type="nucleotide sequence ID" value="NZ_QMFB01000030.1"/>
</dbReference>
<proteinExistence type="predicted"/>
<dbReference type="Gene3D" id="3.40.50.720">
    <property type="entry name" value="NAD(P)-binding Rossmann-like Domain"/>
    <property type="match status" value="1"/>
</dbReference>
<reference evidence="4 5" key="1">
    <citation type="journal article" date="2009" name="Int. J. Syst. Evol. Microbiol.">
        <title>Paenibacillus contaminans sp. nov., isolated from a contaminated laboratory plate.</title>
        <authorList>
            <person name="Chou J.H."/>
            <person name="Lee J.H."/>
            <person name="Lin M.C."/>
            <person name="Chang P.S."/>
            <person name="Arun A.B."/>
            <person name="Young C.C."/>
            <person name="Chen W.M."/>
        </authorList>
    </citation>
    <scope>NUCLEOTIDE SEQUENCE [LARGE SCALE GENOMIC DNA]</scope>
    <source>
        <strain evidence="4 5">CKOBP-6</strain>
    </source>
</reference>
<evidence type="ECO:0000313" key="4">
    <source>
        <dbReference type="EMBL" id="RAV13296.1"/>
    </source>
</evidence>
<dbReference type="Pfam" id="PF01408">
    <property type="entry name" value="GFO_IDH_MocA"/>
    <property type="match status" value="1"/>
</dbReference>
<dbReference type="Gene3D" id="3.30.360.10">
    <property type="entry name" value="Dihydrodipicolinate Reductase, domain 2"/>
    <property type="match status" value="1"/>
</dbReference>
<dbReference type="Proteomes" id="UP000250369">
    <property type="component" value="Unassembled WGS sequence"/>
</dbReference>
<dbReference type="PANTHER" id="PTHR43818:SF11">
    <property type="entry name" value="BCDNA.GH03377"/>
    <property type="match status" value="1"/>
</dbReference>